<dbReference type="InterPro" id="IPR003599">
    <property type="entry name" value="Ig_sub"/>
</dbReference>
<dbReference type="PANTHER" id="PTHR21261:SF15">
    <property type="entry name" value="BEATEN PATH IIIA, ISOFORM D-RELATED"/>
    <property type="match status" value="1"/>
</dbReference>
<dbReference type="InterPro" id="IPR013106">
    <property type="entry name" value="Ig_V-set"/>
</dbReference>
<proteinExistence type="predicted"/>
<dbReference type="PANTHER" id="PTHR21261">
    <property type="entry name" value="BEAT PROTEIN"/>
    <property type="match status" value="1"/>
</dbReference>
<dbReference type="Proteomes" id="UP000326759">
    <property type="component" value="Unassembled WGS sequence"/>
</dbReference>
<protein>
    <recommendedName>
        <fullName evidence="1">Ig-like domain-containing protein</fullName>
    </recommendedName>
</protein>
<dbReference type="Pfam" id="PF07686">
    <property type="entry name" value="V-set"/>
    <property type="match status" value="1"/>
</dbReference>
<feature type="domain" description="Ig-like" evidence="1">
    <location>
        <begin position="42"/>
        <end position="126"/>
    </location>
</feature>
<dbReference type="FunFam" id="2.60.40.10:FF:000437">
    <property type="entry name" value="Beat-IIIc, isoform A"/>
    <property type="match status" value="1"/>
</dbReference>
<sequence length="235" mass="26060">MTMVLKGFKGFTLTVIVVVYCAKVSSSLRLLRVLIPPYAVRGQAAELICEFDSERSPLYSVKWFKDDAEFFRYVPAVRQQYQFFKLEGLEVDGDSSSASRVVLKDLDFAASGSYRCEVSTEGPEFSTVIGQGNLLVVEPLSSDPNLTGGKRKYEINDTVDLMCTSSPSRPAAHLTWVINGHSPPKEQVMDVGLHQQIDGLLVRSSKISFRATPSHFVSGRLVINICKLFSVIREA</sequence>
<evidence type="ECO:0000259" key="1">
    <source>
        <dbReference type="PROSITE" id="PS50835"/>
    </source>
</evidence>
<dbReference type="EMBL" id="SEYY01019009">
    <property type="protein sequence ID" value="KAB7498766.1"/>
    <property type="molecule type" value="Genomic_DNA"/>
</dbReference>
<dbReference type="InterPro" id="IPR007110">
    <property type="entry name" value="Ig-like_dom"/>
</dbReference>
<dbReference type="PROSITE" id="PS50835">
    <property type="entry name" value="IG_LIKE"/>
    <property type="match status" value="1"/>
</dbReference>
<comment type="caution">
    <text evidence="2">The sequence shown here is derived from an EMBL/GenBank/DDBJ whole genome shotgun (WGS) entry which is preliminary data.</text>
</comment>
<evidence type="ECO:0000313" key="2">
    <source>
        <dbReference type="EMBL" id="KAB7498766.1"/>
    </source>
</evidence>
<dbReference type="AlphaFoldDB" id="A0A5N5SX05"/>
<dbReference type="OrthoDB" id="10015491at2759"/>
<dbReference type="InterPro" id="IPR013783">
    <property type="entry name" value="Ig-like_fold"/>
</dbReference>
<dbReference type="InterPro" id="IPR036179">
    <property type="entry name" value="Ig-like_dom_sf"/>
</dbReference>
<keyword evidence="3" id="KW-1185">Reference proteome</keyword>
<evidence type="ECO:0000313" key="3">
    <source>
        <dbReference type="Proteomes" id="UP000326759"/>
    </source>
</evidence>
<organism evidence="2 3">
    <name type="scientific">Armadillidium nasatum</name>
    <dbReference type="NCBI Taxonomy" id="96803"/>
    <lineage>
        <taxon>Eukaryota</taxon>
        <taxon>Metazoa</taxon>
        <taxon>Ecdysozoa</taxon>
        <taxon>Arthropoda</taxon>
        <taxon>Crustacea</taxon>
        <taxon>Multicrustacea</taxon>
        <taxon>Malacostraca</taxon>
        <taxon>Eumalacostraca</taxon>
        <taxon>Peracarida</taxon>
        <taxon>Isopoda</taxon>
        <taxon>Oniscidea</taxon>
        <taxon>Crinocheta</taxon>
        <taxon>Armadillidiidae</taxon>
        <taxon>Armadillidium</taxon>
    </lineage>
</organism>
<dbReference type="Gene3D" id="2.60.40.10">
    <property type="entry name" value="Immunoglobulins"/>
    <property type="match status" value="2"/>
</dbReference>
<dbReference type="SMART" id="SM00409">
    <property type="entry name" value="IG"/>
    <property type="match status" value="1"/>
</dbReference>
<name>A0A5N5SX05_9CRUS</name>
<reference evidence="2 3" key="1">
    <citation type="journal article" date="2019" name="PLoS Biol.">
        <title>Sex chromosomes control vertical transmission of feminizing Wolbachia symbionts in an isopod.</title>
        <authorList>
            <person name="Becking T."/>
            <person name="Chebbi M.A."/>
            <person name="Giraud I."/>
            <person name="Moumen B."/>
            <person name="Laverre T."/>
            <person name="Caubet Y."/>
            <person name="Peccoud J."/>
            <person name="Gilbert C."/>
            <person name="Cordaux R."/>
        </authorList>
    </citation>
    <scope>NUCLEOTIDE SEQUENCE [LARGE SCALE GENOMIC DNA]</scope>
    <source>
        <strain evidence="2">ANa2</strain>
        <tissue evidence="2">Whole body excluding digestive tract and cuticle</tissue>
    </source>
</reference>
<dbReference type="SUPFAM" id="SSF48726">
    <property type="entry name" value="Immunoglobulin"/>
    <property type="match status" value="1"/>
</dbReference>
<gene>
    <name evidence="2" type="ORF">Anas_06123</name>
</gene>
<accession>A0A5N5SX05</accession>